<organism evidence="6 7">
    <name type="scientific">Chitinophaga pinensis (strain ATCC 43595 / DSM 2588 / LMG 13176 / NBRC 15968 / NCIMB 11800 / UQM 2034)</name>
    <dbReference type="NCBI Taxonomy" id="485918"/>
    <lineage>
        <taxon>Bacteria</taxon>
        <taxon>Pseudomonadati</taxon>
        <taxon>Bacteroidota</taxon>
        <taxon>Chitinophagia</taxon>
        <taxon>Chitinophagales</taxon>
        <taxon>Chitinophagaceae</taxon>
        <taxon>Chitinophaga</taxon>
    </lineage>
</organism>
<dbReference type="GO" id="GO:0006352">
    <property type="term" value="P:DNA-templated transcription initiation"/>
    <property type="evidence" value="ECO:0007669"/>
    <property type="project" value="InterPro"/>
</dbReference>
<dbReference type="Gene3D" id="1.10.1740.10">
    <property type="match status" value="1"/>
</dbReference>
<evidence type="ECO:0000313" key="7">
    <source>
        <dbReference type="Proteomes" id="UP000002215"/>
    </source>
</evidence>
<dbReference type="Pfam" id="PF04542">
    <property type="entry name" value="Sigma70_r2"/>
    <property type="match status" value="1"/>
</dbReference>
<dbReference type="NCBIfam" id="TIGR02937">
    <property type="entry name" value="sigma70-ECF"/>
    <property type="match status" value="1"/>
</dbReference>
<evidence type="ECO:0000256" key="2">
    <source>
        <dbReference type="ARBA" id="ARBA00023082"/>
    </source>
</evidence>
<dbReference type="RefSeq" id="WP_012792262.1">
    <property type="nucleotide sequence ID" value="NC_013132.1"/>
</dbReference>
<dbReference type="InterPro" id="IPR013325">
    <property type="entry name" value="RNA_pol_sigma_r2"/>
</dbReference>
<name>A0A979G707_CHIPD</name>
<keyword evidence="3" id="KW-0238">DNA-binding</keyword>
<dbReference type="InterPro" id="IPR007627">
    <property type="entry name" value="RNA_pol_sigma70_r2"/>
</dbReference>
<reference evidence="7" key="1">
    <citation type="submission" date="2009-08" db="EMBL/GenBank/DDBJ databases">
        <title>The complete genome of Chitinophaga pinensis DSM 2588.</title>
        <authorList>
            <consortium name="US DOE Joint Genome Institute (JGI-PGF)"/>
            <person name="Lucas S."/>
            <person name="Copeland A."/>
            <person name="Lapidus A."/>
            <person name="Glavina del Rio T."/>
            <person name="Dalin E."/>
            <person name="Tice H."/>
            <person name="Bruce D."/>
            <person name="Goodwin L."/>
            <person name="Pitluck S."/>
            <person name="Kyrpides N."/>
            <person name="Mavromatis K."/>
            <person name="Ivanova N."/>
            <person name="Mikhailova N."/>
            <person name="Sims D."/>
            <person name="Meinche L."/>
            <person name="Brettin T."/>
            <person name="Detter J.C."/>
            <person name="Han C."/>
            <person name="Larimer F."/>
            <person name="Land M."/>
            <person name="Hauser L."/>
            <person name="Markowitz V."/>
            <person name="Cheng J.-F."/>
            <person name="Hugenholtz P."/>
            <person name="Woyke T."/>
            <person name="Wu D."/>
            <person name="Spring S."/>
            <person name="Klenk H.-P."/>
            <person name="Eisen J.A."/>
        </authorList>
    </citation>
    <scope>NUCLEOTIDE SEQUENCE [LARGE SCALE GENOMIC DNA]</scope>
    <source>
        <strain evidence="7">ATCC 43595 / DSM 2588 / LMG 13176 / NBRC 15968 / NCIMB 11800 / UQM 2034</strain>
    </source>
</reference>
<keyword evidence="4" id="KW-0804">Transcription</keyword>
<keyword evidence="1" id="KW-0805">Transcription regulation</keyword>
<protein>
    <submittedName>
        <fullName evidence="6">RNA polymerase, sigma-24 subunit, ECF subfamily</fullName>
    </submittedName>
</protein>
<evidence type="ECO:0000313" key="6">
    <source>
        <dbReference type="EMBL" id="ACU62094.1"/>
    </source>
</evidence>
<evidence type="ECO:0000256" key="4">
    <source>
        <dbReference type="ARBA" id="ARBA00023163"/>
    </source>
</evidence>
<dbReference type="Proteomes" id="UP000002215">
    <property type="component" value="Chromosome"/>
</dbReference>
<evidence type="ECO:0000256" key="1">
    <source>
        <dbReference type="ARBA" id="ARBA00023015"/>
    </source>
</evidence>
<feature type="domain" description="RNA polymerase sigma-70 region 2" evidence="5">
    <location>
        <begin position="28"/>
        <end position="91"/>
    </location>
</feature>
<dbReference type="KEGG" id="cpi:Cpin_4656"/>
<dbReference type="OrthoDB" id="665981at2"/>
<dbReference type="PANTHER" id="PTHR43133">
    <property type="entry name" value="RNA POLYMERASE ECF-TYPE SIGMA FACTO"/>
    <property type="match status" value="1"/>
</dbReference>
<dbReference type="AlphaFoldDB" id="A0A979G707"/>
<dbReference type="EMBL" id="CP001699">
    <property type="protein sequence ID" value="ACU62094.1"/>
    <property type="molecule type" value="Genomic_DNA"/>
</dbReference>
<dbReference type="InterPro" id="IPR014284">
    <property type="entry name" value="RNA_pol_sigma-70_dom"/>
</dbReference>
<keyword evidence="2" id="KW-0731">Sigma factor</keyword>
<dbReference type="PANTHER" id="PTHR43133:SF8">
    <property type="entry name" value="RNA POLYMERASE SIGMA FACTOR HI_1459-RELATED"/>
    <property type="match status" value="1"/>
</dbReference>
<dbReference type="InterPro" id="IPR039425">
    <property type="entry name" value="RNA_pol_sigma-70-like"/>
</dbReference>
<dbReference type="SUPFAM" id="SSF88946">
    <property type="entry name" value="Sigma2 domain of RNA polymerase sigma factors"/>
    <property type="match status" value="1"/>
</dbReference>
<proteinExistence type="predicted"/>
<evidence type="ECO:0000259" key="5">
    <source>
        <dbReference type="Pfam" id="PF04542"/>
    </source>
</evidence>
<sequence>MGALRSLSDSELAGRLAAVDTAAVEEVYLRYWGLLYQHARKMLRDDAQAEDIVQDIFVYLMNNLGRLSISTSLSSYLYRAVRNRVIDCLDKDSNRQRYVNSIKAIYERGEYVTDETIRENEMKKRIEDAVEAFPPNEGGIFNEPVG</sequence>
<evidence type="ECO:0000256" key="3">
    <source>
        <dbReference type="ARBA" id="ARBA00023125"/>
    </source>
</evidence>
<accession>A0A979G707</accession>
<dbReference type="GO" id="GO:0003677">
    <property type="term" value="F:DNA binding"/>
    <property type="evidence" value="ECO:0007669"/>
    <property type="project" value="UniProtKB-KW"/>
</dbReference>
<reference evidence="6 7" key="2">
    <citation type="journal article" date="2010" name="Stand. Genomic Sci.">
        <title>Complete genome sequence of Chitinophaga pinensis type strain (UQM 2034).</title>
        <authorList>
            <person name="Glavina Del Rio T."/>
            <person name="Abt B."/>
            <person name="Spring S."/>
            <person name="Lapidus A."/>
            <person name="Nolan M."/>
            <person name="Tice H."/>
            <person name="Copeland A."/>
            <person name="Cheng J.F."/>
            <person name="Chen F."/>
            <person name="Bruce D."/>
            <person name="Goodwin L."/>
            <person name="Pitluck S."/>
            <person name="Ivanova N."/>
            <person name="Mavromatis K."/>
            <person name="Mikhailova N."/>
            <person name="Pati A."/>
            <person name="Chen A."/>
            <person name="Palaniappan K."/>
            <person name="Land M."/>
            <person name="Hauser L."/>
            <person name="Chang Y.J."/>
            <person name="Jeffries C.D."/>
            <person name="Chain P."/>
            <person name="Saunders E."/>
            <person name="Detter J.C."/>
            <person name="Brettin T."/>
            <person name="Rohde M."/>
            <person name="Goker M."/>
            <person name="Bristow J."/>
            <person name="Eisen J.A."/>
            <person name="Markowitz V."/>
            <person name="Hugenholtz P."/>
            <person name="Kyrpides N.C."/>
            <person name="Klenk H.P."/>
            <person name="Lucas S."/>
        </authorList>
    </citation>
    <scope>NUCLEOTIDE SEQUENCE [LARGE SCALE GENOMIC DNA]</scope>
    <source>
        <strain evidence="7">ATCC 43595 / DSM 2588 / LMG 13176 / NBRC 15968 / NCIMB 11800 / UQM 2034</strain>
    </source>
</reference>
<gene>
    <name evidence="6" type="ordered locus">Cpin_4656</name>
</gene>
<dbReference type="GO" id="GO:0016987">
    <property type="term" value="F:sigma factor activity"/>
    <property type="evidence" value="ECO:0007669"/>
    <property type="project" value="UniProtKB-KW"/>
</dbReference>